<evidence type="ECO:0000256" key="3">
    <source>
        <dbReference type="ARBA" id="ARBA00012438"/>
    </source>
</evidence>
<dbReference type="InterPro" id="IPR013727">
    <property type="entry name" value="2CSK_N"/>
</dbReference>
<dbReference type="Gene3D" id="1.10.287.130">
    <property type="match status" value="1"/>
</dbReference>
<dbReference type="EC" id="2.7.13.3" evidence="3"/>
<evidence type="ECO:0000256" key="1">
    <source>
        <dbReference type="ARBA" id="ARBA00000085"/>
    </source>
</evidence>
<evidence type="ECO:0000259" key="11">
    <source>
        <dbReference type="PROSITE" id="PS50109"/>
    </source>
</evidence>
<evidence type="ECO:0000256" key="7">
    <source>
        <dbReference type="ARBA" id="ARBA00022777"/>
    </source>
</evidence>
<protein>
    <recommendedName>
        <fullName evidence="3">histidine kinase</fullName>
        <ecNumber evidence="3">2.7.13.3</ecNumber>
    </recommendedName>
</protein>
<sequence length="495" mass="52853">MAAEASAPARPARPVRRWLRGSLRRQLLILLLPALAAMMALDTWLTYGTLRDAANAAYDRSLYGSVRAIDNAIGMDGENVQLTLPDAAMEAFETAAQTRVFYRVSVEREGRIETVTGYGDLPLPAGPLVSNQPRFYDARYSGDPVRIAVLAHPVYRPNAHLRVVIQVAETAEPRQALIGTVWRGALARDLLLILVSAAIVIGGVTFVLRPLARVRDDVEARSPDDLTPLAFEHVPVEVRPLVDAVNRHVSRSAALTQAQTQFIADAAHQLRTPLAVLKTQAEFAQRQLGSLADPAPAQQAAGEAVGGMVAQLEQAARLTNQLLALARVRQHHGEGAGAAAPADTVEVVDAAAVAGQVALDYLPLARGKQQDFGWEGQQGLALPVRADAALLREALANLVHNAIQYSPRGSRITLSAARAGDSARLVVEDDGPGIPPEEREKVFARFYRRVGHTEPGSGLGLAISREMAARFGGTVVLGEAASGRGVRAVLTLPLA</sequence>
<proteinExistence type="predicted"/>
<evidence type="ECO:0000313" key="12">
    <source>
        <dbReference type="EMBL" id="AOZ04593.1"/>
    </source>
</evidence>
<dbReference type="InterPro" id="IPR003594">
    <property type="entry name" value="HATPase_dom"/>
</dbReference>
<dbReference type="PROSITE" id="PS50109">
    <property type="entry name" value="HIS_KIN"/>
    <property type="match status" value="1"/>
</dbReference>
<dbReference type="PANTHER" id="PTHR45436">
    <property type="entry name" value="SENSOR HISTIDINE KINASE YKOH"/>
    <property type="match status" value="1"/>
</dbReference>
<dbReference type="Proteomes" id="UP000177515">
    <property type="component" value="Chromosome 1"/>
</dbReference>
<feature type="domain" description="Histidine kinase" evidence="11">
    <location>
        <begin position="265"/>
        <end position="495"/>
    </location>
</feature>
<evidence type="ECO:0000256" key="10">
    <source>
        <dbReference type="SAM" id="Phobius"/>
    </source>
</evidence>
<dbReference type="CDD" id="cd00082">
    <property type="entry name" value="HisKA"/>
    <property type="match status" value="1"/>
</dbReference>
<gene>
    <name evidence="12" type="ORF">BKK80_01095</name>
</gene>
<evidence type="ECO:0000256" key="8">
    <source>
        <dbReference type="ARBA" id="ARBA00022989"/>
    </source>
</evidence>
<dbReference type="Pfam" id="PF00512">
    <property type="entry name" value="HisKA"/>
    <property type="match status" value="1"/>
</dbReference>
<keyword evidence="7 12" id="KW-0418">Kinase</keyword>
<keyword evidence="13" id="KW-1185">Reference proteome</keyword>
<evidence type="ECO:0000256" key="6">
    <source>
        <dbReference type="ARBA" id="ARBA00022692"/>
    </source>
</evidence>
<evidence type="ECO:0000256" key="4">
    <source>
        <dbReference type="ARBA" id="ARBA00022553"/>
    </source>
</evidence>
<dbReference type="Gene3D" id="3.30.565.10">
    <property type="entry name" value="Histidine kinase-like ATPase, C-terminal domain"/>
    <property type="match status" value="1"/>
</dbReference>
<organism evidence="12 13">
    <name type="scientific">Cupriavidus malaysiensis</name>
    <dbReference type="NCBI Taxonomy" id="367825"/>
    <lineage>
        <taxon>Bacteria</taxon>
        <taxon>Pseudomonadati</taxon>
        <taxon>Pseudomonadota</taxon>
        <taxon>Betaproteobacteria</taxon>
        <taxon>Burkholderiales</taxon>
        <taxon>Burkholderiaceae</taxon>
        <taxon>Cupriavidus</taxon>
    </lineage>
</organism>
<dbReference type="Pfam" id="PF02518">
    <property type="entry name" value="HATPase_c"/>
    <property type="match status" value="1"/>
</dbReference>
<dbReference type="InterPro" id="IPR004358">
    <property type="entry name" value="Sig_transdc_His_kin-like_C"/>
</dbReference>
<dbReference type="GO" id="GO:0016301">
    <property type="term" value="F:kinase activity"/>
    <property type="evidence" value="ECO:0007669"/>
    <property type="project" value="UniProtKB-KW"/>
</dbReference>
<dbReference type="PRINTS" id="PR00344">
    <property type="entry name" value="BCTRLSENSOR"/>
</dbReference>
<dbReference type="InterPro" id="IPR050428">
    <property type="entry name" value="TCS_sensor_his_kinase"/>
</dbReference>
<keyword evidence="5" id="KW-0808">Transferase</keyword>
<dbReference type="SUPFAM" id="SSF55874">
    <property type="entry name" value="ATPase domain of HSP90 chaperone/DNA topoisomerase II/histidine kinase"/>
    <property type="match status" value="1"/>
</dbReference>
<dbReference type="InterPro" id="IPR036890">
    <property type="entry name" value="HATPase_C_sf"/>
</dbReference>
<dbReference type="CDD" id="cd00075">
    <property type="entry name" value="HATPase"/>
    <property type="match status" value="1"/>
</dbReference>
<dbReference type="InterPro" id="IPR003661">
    <property type="entry name" value="HisK_dim/P_dom"/>
</dbReference>
<evidence type="ECO:0000256" key="5">
    <source>
        <dbReference type="ARBA" id="ARBA00022679"/>
    </source>
</evidence>
<reference evidence="12 13" key="1">
    <citation type="submission" date="2016-10" db="EMBL/GenBank/DDBJ databases">
        <title>Complete genome sequences of three Cupriavidus strains isolated from various Malaysian environments.</title>
        <authorList>
            <person name="Abdullah A.A.-A."/>
            <person name="Shafie N.A.H."/>
            <person name="Lau N.S."/>
        </authorList>
    </citation>
    <scope>NUCLEOTIDE SEQUENCE [LARGE SCALE GENOMIC DNA]</scope>
    <source>
        <strain evidence="12 13">USMAA1020</strain>
    </source>
</reference>
<dbReference type="SUPFAM" id="SSF47384">
    <property type="entry name" value="Homodimeric domain of signal transducing histidine kinase"/>
    <property type="match status" value="1"/>
</dbReference>
<dbReference type="InterPro" id="IPR036097">
    <property type="entry name" value="HisK_dim/P_sf"/>
</dbReference>
<accession>A0ABM6EZP7</accession>
<evidence type="ECO:0000256" key="2">
    <source>
        <dbReference type="ARBA" id="ARBA00004370"/>
    </source>
</evidence>
<dbReference type="InterPro" id="IPR005467">
    <property type="entry name" value="His_kinase_dom"/>
</dbReference>
<dbReference type="SMART" id="SM00387">
    <property type="entry name" value="HATPase_c"/>
    <property type="match status" value="1"/>
</dbReference>
<dbReference type="SMART" id="SM00388">
    <property type="entry name" value="HisKA"/>
    <property type="match status" value="1"/>
</dbReference>
<evidence type="ECO:0000256" key="9">
    <source>
        <dbReference type="ARBA" id="ARBA00023136"/>
    </source>
</evidence>
<feature type="transmembrane region" description="Helical" evidence="10">
    <location>
        <begin position="190"/>
        <end position="212"/>
    </location>
</feature>
<keyword evidence="8 10" id="KW-1133">Transmembrane helix</keyword>
<dbReference type="Pfam" id="PF08521">
    <property type="entry name" value="2CSK_N"/>
    <property type="match status" value="1"/>
</dbReference>
<evidence type="ECO:0000313" key="13">
    <source>
        <dbReference type="Proteomes" id="UP000177515"/>
    </source>
</evidence>
<keyword evidence="6 10" id="KW-0812">Transmembrane</keyword>
<keyword evidence="9 10" id="KW-0472">Membrane</keyword>
<name>A0ABM6EZP7_9BURK</name>
<comment type="catalytic activity">
    <reaction evidence="1">
        <text>ATP + protein L-histidine = ADP + protein N-phospho-L-histidine.</text>
        <dbReference type="EC" id="2.7.13.3"/>
    </reaction>
</comment>
<feature type="transmembrane region" description="Helical" evidence="10">
    <location>
        <begin position="27"/>
        <end position="47"/>
    </location>
</feature>
<dbReference type="PANTHER" id="PTHR45436:SF1">
    <property type="entry name" value="SENSOR PROTEIN QSEC"/>
    <property type="match status" value="1"/>
</dbReference>
<comment type="subcellular location">
    <subcellularLocation>
        <location evidence="2">Membrane</location>
    </subcellularLocation>
</comment>
<dbReference type="RefSeq" id="WP_071010487.1">
    <property type="nucleotide sequence ID" value="NZ_CP017754.1"/>
</dbReference>
<dbReference type="EMBL" id="CP017754">
    <property type="protein sequence ID" value="AOZ04593.1"/>
    <property type="molecule type" value="Genomic_DNA"/>
</dbReference>
<keyword evidence="4" id="KW-0597">Phosphoprotein</keyword>